<evidence type="ECO:0000256" key="2">
    <source>
        <dbReference type="ARBA" id="ARBA00023125"/>
    </source>
</evidence>
<dbReference type="PROSITE" id="PS50949">
    <property type="entry name" value="HTH_GNTR"/>
    <property type="match status" value="1"/>
</dbReference>
<reference evidence="5" key="1">
    <citation type="journal article" date="2015" name="Antonie Van Leeuwenhoek">
        <title>Comparative 16S rRNA signatures and multilocus sequence analysis for the genus Salinicola and description of Salinicola acroporae sp. nov., isolated from coral Acropora digitifera.</title>
        <authorList>
            <person name="Lepcha R.T."/>
            <person name="Poddar A."/>
            <person name="Schumann P."/>
            <person name="Das S.K."/>
        </authorList>
    </citation>
    <scope>NUCLEOTIDE SEQUENCE</scope>
    <source>
        <strain evidence="5">S4-41</strain>
    </source>
</reference>
<keyword evidence="3" id="KW-0804">Transcription</keyword>
<keyword evidence="1" id="KW-0805">Transcription regulation</keyword>
<evidence type="ECO:0000256" key="1">
    <source>
        <dbReference type="ARBA" id="ARBA00023015"/>
    </source>
</evidence>
<protein>
    <submittedName>
        <fullName evidence="5">FadR family transcriptional regulator</fullName>
    </submittedName>
</protein>
<dbReference type="Gene3D" id="1.10.10.10">
    <property type="entry name" value="Winged helix-like DNA-binding domain superfamily/Winged helix DNA-binding domain"/>
    <property type="match status" value="1"/>
</dbReference>
<comment type="caution">
    <text evidence="5">The sequence shown here is derived from an EMBL/GenBank/DDBJ whole genome shotgun (WGS) entry which is preliminary data.</text>
</comment>
<feature type="domain" description="HTH gntR-type" evidence="4">
    <location>
        <begin position="12"/>
        <end position="80"/>
    </location>
</feature>
<dbReference type="InterPro" id="IPR008920">
    <property type="entry name" value="TF_FadR/GntR_C"/>
</dbReference>
<reference evidence="5" key="2">
    <citation type="submission" date="2017-11" db="EMBL/GenBank/DDBJ databases">
        <authorList>
            <person name="Das S.K."/>
        </authorList>
    </citation>
    <scope>NUCLEOTIDE SEQUENCE</scope>
    <source>
        <strain evidence="5">S4-41</strain>
    </source>
</reference>
<dbReference type="Proteomes" id="UP001162135">
    <property type="component" value="Unassembled WGS sequence"/>
</dbReference>
<dbReference type="Pfam" id="PF00392">
    <property type="entry name" value="GntR"/>
    <property type="match status" value="1"/>
</dbReference>
<keyword evidence="2" id="KW-0238">DNA-binding</keyword>
<dbReference type="SUPFAM" id="SSF48008">
    <property type="entry name" value="GntR ligand-binding domain-like"/>
    <property type="match status" value="1"/>
</dbReference>
<dbReference type="EMBL" id="PGFS01000001">
    <property type="protein sequence ID" value="MDH4572326.1"/>
    <property type="molecule type" value="Genomic_DNA"/>
</dbReference>
<dbReference type="PRINTS" id="PR00035">
    <property type="entry name" value="HTHGNTR"/>
</dbReference>
<keyword evidence="6" id="KW-1185">Reference proteome</keyword>
<gene>
    <name evidence="5" type="ORF">CUR86_07520</name>
</gene>
<dbReference type="SUPFAM" id="SSF46785">
    <property type="entry name" value="Winged helix' DNA-binding domain"/>
    <property type="match status" value="1"/>
</dbReference>
<accession>A0ABT6I3Y8</accession>
<dbReference type="InterPro" id="IPR036390">
    <property type="entry name" value="WH_DNA-bd_sf"/>
</dbReference>
<evidence type="ECO:0000313" key="6">
    <source>
        <dbReference type="Proteomes" id="UP001162135"/>
    </source>
</evidence>
<dbReference type="SMART" id="SM00895">
    <property type="entry name" value="FCD"/>
    <property type="match status" value="1"/>
</dbReference>
<evidence type="ECO:0000313" key="5">
    <source>
        <dbReference type="EMBL" id="MDH4572326.1"/>
    </source>
</evidence>
<evidence type="ECO:0000259" key="4">
    <source>
        <dbReference type="PROSITE" id="PS50949"/>
    </source>
</evidence>
<dbReference type="InterPro" id="IPR036388">
    <property type="entry name" value="WH-like_DNA-bd_sf"/>
</dbReference>
<sequence>MAADSPATCPSSGPKPDIAEALAEAVFGGRYTIGAMIPREVDLCERFGVSRSTVRSALQKLVNAGLLVRISGQGTRVCELASWHLLDPQVSAWMARYARPNPHLQREVFAFRVAVEPFVAGLAATHATASDLLAIETAYEGMARTLECEDLHWQGESYNAYDVAFHEAIFAASHNLIWAQISHVLKPAIALIVERSNQSATLHSAKDLADSMTRHRRVMEAIRLRQPQKAAEAALSVLKRTGRDLGMEDLVENPPAIVMPSSIEER</sequence>
<organism evidence="5 6">
    <name type="scientific">Salinicola acroporae</name>
    <dbReference type="NCBI Taxonomy" id="1541440"/>
    <lineage>
        <taxon>Bacteria</taxon>
        <taxon>Pseudomonadati</taxon>
        <taxon>Pseudomonadota</taxon>
        <taxon>Gammaproteobacteria</taxon>
        <taxon>Oceanospirillales</taxon>
        <taxon>Halomonadaceae</taxon>
        <taxon>Salinicola</taxon>
    </lineage>
</organism>
<dbReference type="InterPro" id="IPR000524">
    <property type="entry name" value="Tscrpt_reg_HTH_GntR"/>
</dbReference>
<dbReference type="PANTHER" id="PTHR43537">
    <property type="entry name" value="TRANSCRIPTIONAL REGULATOR, GNTR FAMILY"/>
    <property type="match status" value="1"/>
</dbReference>
<dbReference type="Pfam" id="PF07729">
    <property type="entry name" value="FCD"/>
    <property type="match status" value="1"/>
</dbReference>
<proteinExistence type="predicted"/>
<name>A0ABT6I3Y8_9GAMM</name>
<dbReference type="Gene3D" id="1.20.120.530">
    <property type="entry name" value="GntR ligand-binding domain-like"/>
    <property type="match status" value="1"/>
</dbReference>
<dbReference type="CDD" id="cd07377">
    <property type="entry name" value="WHTH_GntR"/>
    <property type="match status" value="1"/>
</dbReference>
<dbReference type="PANTHER" id="PTHR43537:SF44">
    <property type="entry name" value="GNTR FAMILY REGULATORY PROTEIN"/>
    <property type="match status" value="1"/>
</dbReference>
<dbReference type="RefSeq" id="WP_110716856.1">
    <property type="nucleotide sequence ID" value="NZ_PGFS01000001.1"/>
</dbReference>
<evidence type="ECO:0000256" key="3">
    <source>
        <dbReference type="ARBA" id="ARBA00023163"/>
    </source>
</evidence>
<dbReference type="InterPro" id="IPR011711">
    <property type="entry name" value="GntR_C"/>
</dbReference>
<dbReference type="SMART" id="SM00345">
    <property type="entry name" value="HTH_GNTR"/>
    <property type="match status" value="1"/>
</dbReference>